<evidence type="ECO:0000256" key="1">
    <source>
        <dbReference type="SAM" id="Phobius"/>
    </source>
</evidence>
<reference evidence="3" key="1">
    <citation type="journal article" date="2019" name="Int. J. Syst. Evol. Microbiol.">
        <title>The Global Catalogue of Microorganisms (GCM) 10K type strain sequencing project: providing services to taxonomists for standard genome sequencing and annotation.</title>
        <authorList>
            <consortium name="The Broad Institute Genomics Platform"/>
            <consortium name="The Broad Institute Genome Sequencing Center for Infectious Disease"/>
            <person name="Wu L."/>
            <person name="Ma J."/>
        </authorList>
    </citation>
    <scope>NUCLEOTIDE SEQUENCE [LARGE SCALE GENOMIC DNA]</scope>
    <source>
        <strain evidence="3">JCM 17983</strain>
    </source>
</reference>
<comment type="caution">
    <text evidence="2">The sequence shown here is derived from an EMBL/GenBank/DDBJ whole genome shotgun (WGS) entry which is preliminary data.</text>
</comment>
<feature type="transmembrane region" description="Helical" evidence="1">
    <location>
        <begin position="26"/>
        <end position="47"/>
    </location>
</feature>
<evidence type="ECO:0008006" key="4">
    <source>
        <dbReference type="Google" id="ProtNLM"/>
    </source>
</evidence>
<keyword evidence="1" id="KW-0472">Membrane</keyword>
<evidence type="ECO:0000313" key="3">
    <source>
        <dbReference type="Proteomes" id="UP001500457"/>
    </source>
</evidence>
<accession>A0ABP9ET27</accession>
<name>A0ABP9ET27_9PSEU</name>
<evidence type="ECO:0000313" key="2">
    <source>
        <dbReference type="EMBL" id="GAA4885247.1"/>
    </source>
</evidence>
<proteinExistence type="predicted"/>
<keyword evidence="1" id="KW-1133">Transmembrane helix</keyword>
<dbReference type="RefSeq" id="WP_274232472.1">
    <property type="nucleotide sequence ID" value="NZ_BAABHQ010000012.1"/>
</dbReference>
<gene>
    <name evidence="2" type="ORF">GCM10023203_41990</name>
</gene>
<protein>
    <recommendedName>
        <fullName evidence="4">MFS transporter</fullName>
    </recommendedName>
</protein>
<dbReference type="Proteomes" id="UP001500457">
    <property type="component" value="Unassembled WGS sequence"/>
</dbReference>
<organism evidence="2 3">
    <name type="scientific">Actinomycetospora straminea</name>
    <dbReference type="NCBI Taxonomy" id="663607"/>
    <lineage>
        <taxon>Bacteria</taxon>
        <taxon>Bacillati</taxon>
        <taxon>Actinomycetota</taxon>
        <taxon>Actinomycetes</taxon>
        <taxon>Pseudonocardiales</taxon>
        <taxon>Pseudonocardiaceae</taxon>
        <taxon>Actinomycetospora</taxon>
    </lineage>
</organism>
<sequence>MYGKLGTTAVAAGAPAGVLAYTGLPLLWLVVSAMTLIAAGFALLRLVPRAER</sequence>
<keyword evidence="3" id="KW-1185">Reference proteome</keyword>
<keyword evidence="1" id="KW-0812">Transmembrane</keyword>
<dbReference type="EMBL" id="BAABHQ010000012">
    <property type="protein sequence ID" value="GAA4885247.1"/>
    <property type="molecule type" value="Genomic_DNA"/>
</dbReference>